<name>A0A512N9B1_9HYPH</name>
<dbReference type="AlphaFoldDB" id="A0A512N9B1"/>
<evidence type="ECO:0000313" key="2">
    <source>
        <dbReference type="Proteomes" id="UP000321058"/>
    </source>
</evidence>
<keyword evidence="2" id="KW-1185">Reference proteome</keyword>
<dbReference type="EMBL" id="BKAJ01000038">
    <property type="protein sequence ID" value="GEP55513.1"/>
    <property type="molecule type" value="Genomic_DNA"/>
</dbReference>
<gene>
    <name evidence="1" type="ORF">RSO01_26790</name>
</gene>
<proteinExistence type="predicted"/>
<organism evidence="1 2">
    <name type="scientific">Reyranella soli</name>
    <dbReference type="NCBI Taxonomy" id="1230389"/>
    <lineage>
        <taxon>Bacteria</taxon>
        <taxon>Pseudomonadati</taxon>
        <taxon>Pseudomonadota</taxon>
        <taxon>Alphaproteobacteria</taxon>
        <taxon>Hyphomicrobiales</taxon>
        <taxon>Reyranellaceae</taxon>
        <taxon>Reyranella</taxon>
    </lineage>
</organism>
<dbReference type="Proteomes" id="UP000321058">
    <property type="component" value="Unassembled WGS sequence"/>
</dbReference>
<reference evidence="1 2" key="1">
    <citation type="submission" date="2019-07" db="EMBL/GenBank/DDBJ databases">
        <title>Whole genome shotgun sequence of Reyranella soli NBRC 108950.</title>
        <authorList>
            <person name="Hosoyama A."/>
            <person name="Uohara A."/>
            <person name="Ohji S."/>
            <person name="Ichikawa N."/>
        </authorList>
    </citation>
    <scope>NUCLEOTIDE SEQUENCE [LARGE SCALE GENOMIC DNA]</scope>
    <source>
        <strain evidence="1 2">NBRC 108950</strain>
    </source>
</reference>
<evidence type="ECO:0000313" key="1">
    <source>
        <dbReference type="EMBL" id="GEP55513.1"/>
    </source>
</evidence>
<accession>A0A512N9B1</accession>
<dbReference type="OrthoDB" id="7375376at2"/>
<protein>
    <submittedName>
        <fullName evidence="1">Uncharacterized protein</fullName>
    </submittedName>
</protein>
<comment type="caution">
    <text evidence="1">The sequence shown here is derived from an EMBL/GenBank/DDBJ whole genome shotgun (WGS) entry which is preliminary data.</text>
</comment>
<dbReference type="RefSeq" id="WP_147149597.1">
    <property type="nucleotide sequence ID" value="NZ_BKAJ01000038.1"/>
</dbReference>
<sequence length="191" mass="21843">MMTSEDDIVRGYLSSADVERLFPARVARIARGTLTYTEKGRILVKAGEIDPKWRGGKFNGIEYFHFRFPEQSATMAAFLLRDGLHRLVPESLQAPTPAEVEAEWQRLAAQREAILGWARAKKALSEIVQTYRFERRRGTYSHSAHAAAAKTVEQIDRSVDDAMTYAGVCIEWAEREHRAWFWRCAPNDQVL</sequence>